<proteinExistence type="predicted"/>
<evidence type="ECO:0000256" key="1">
    <source>
        <dbReference type="SAM" id="Phobius"/>
    </source>
</evidence>
<dbReference type="AlphaFoldDB" id="A0AAD7MPE8"/>
<gene>
    <name evidence="2" type="ORF">DFH07DRAFT_970349</name>
</gene>
<accession>A0AAD7MPE8</accession>
<evidence type="ECO:0000313" key="2">
    <source>
        <dbReference type="EMBL" id="KAJ7726818.1"/>
    </source>
</evidence>
<name>A0AAD7MPE8_9AGAR</name>
<dbReference type="Proteomes" id="UP001215280">
    <property type="component" value="Unassembled WGS sequence"/>
</dbReference>
<dbReference type="EMBL" id="JARJLG010000216">
    <property type="protein sequence ID" value="KAJ7726818.1"/>
    <property type="molecule type" value="Genomic_DNA"/>
</dbReference>
<organism evidence="2 3">
    <name type="scientific">Mycena maculata</name>
    <dbReference type="NCBI Taxonomy" id="230809"/>
    <lineage>
        <taxon>Eukaryota</taxon>
        <taxon>Fungi</taxon>
        <taxon>Dikarya</taxon>
        <taxon>Basidiomycota</taxon>
        <taxon>Agaricomycotina</taxon>
        <taxon>Agaricomycetes</taxon>
        <taxon>Agaricomycetidae</taxon>
        <taxon>Agaricales</taxon>
        <taxon>Marasmiineae</taxon>
        <taxon>Mycenaceae</taxon>
        <taxon>Mycena</taxon>
    </lineage>
</organism>
<reference evidence="2" key="1">
    <citation type="submission" date="2023-03" db="EMBL/GenBank/DDBJ databases">
        <title>Massive genome expansion in bonnet fungi (Mycena s.s.) driven by repeated elements and novel gene families across ecological guilds.</title>
        <authorList>
            <consortium name="Lawrence Berkeley National Laboratory"/>
            <person name="Harder C.B."/>
            <person name="Miyauchi S."/>
            <person name="Viragh M."/>
            <person name="Kuo A."/>
            <person name="Thoen E."/>
            <person name="Andreopoulos B."/>
            <person name="Lu D."/>
            <person name="Skrede I."/>
            <person name="Drula E."/>
            <person name="Henrissat B."/>
            <person name="Morin E."/>
            <person name="Kohler A."/>
            <person name="Barry K."/>
            <person name="LaButti K."/>
            <person name="Morin E."/>
            <person name="Salamov A."/>
            <person name="Lipzen A."/>
            <person name="Mereny Z."/>
            <person name="Hegedus B."/>
            <person name="Baldrian P."/>
            <person name="Stursova M."/>
            <person name="Weitz H."/>
            <person name="Taylor A."/>
            <person name="Grigoriev I.V."/>
            <person name="Nagy L.G."/>
            <person name="Martin F."/>
            <person name="Kauserud H."/>
        </authorList>
    </citation>
    <scope>NUCLEOTIDE SEQUENCE</scope>
    <source>
        <strain evidence="2">CBHHK188m</strain>
    </source>
</reference>
<keyword evidence="1" id="KW-1133">Transmembrane helix</keyword>
<protein>
    <submittedName>
        <fullName evidence="2">Uncharacterized protein</fullName>
    </submittedName>
</protein>
<evidence type="ECO:0000313" key="3">
    <source>
        <dbReference type="Proteomes" id="UP001215280"/>
    </source>
</evidence>
<feature type="transmembrane region" description="Helical" evidence="1">
    <location>
        <begin position="12"/>
        <end position="42"/>
    </location>
</feature>
<keyword evidence="1" id="KW-0812">Transmembrane</keyword>
<sequence length="181" mass="20388">MCDPVASLKSSAIFWLTSLLPATVASYTGLGLTSASLAIYIIHRQSPPEKLSRLKDTIKAGENILKHTKWECPREYVNLIGIGERLLEAKLSASQIQSRIWRAANEENWKDYAKTMWEILKSIDKCAKEVKKIQRDALLIMEGERQRQISEGIEESRKVQAAVVHSQTCTPSEFPVASLNF</sequence>
<keyword evidence="3" id="KW-1185">Reference proteome</keyword>
<keyword evidence="1" id="KW-0472">Membrane</keyword>
<comment type="caution">
    <text evidence="2">The sequence shown here is derived from an EMBL/GenBank/DDBJ whole genome shotgun (WGS) entry which is preliminary data.</text>
</comment>